<reference evidence="10 11" key="1">
    <citation type="submission" date="2023-03" db="EMBL/GenBank/DDBJ databases">
        <title>Isolation and description of six Streptomyces strains from soil environments, able to metabolize different microbial glucans.</title>
        <authorList>
            <person name="Widen T."/>
            <person name="Larsbrink J."/>
        </authorList>
    </citation>
    <scope>NUCLEOTIDE SEQUENCE [LARGE SCALE GENOMIC DNA]</scope>
    <source>
        <strain evidence="10 11">Mut1</strain>
    </source>
</reference>
<keyword evidence="2" id="KW-0813">Transport</keyword>
<feature type="transmembrane region" description="Helical" evidence="7">
    <location>
        <begin position="369"/>
        <end position="387"/>
    </location>
</feature>
<feature type="transmembrane region" description="Helical" evidence="7">
    <location>
        <begin position="344"/>
        <end position="363"/>
    </location>
</feature>
<feature type="signal peptide" evidence="8">
    <location>
        <begin position="1"/>
        <end position="23"/>
    </location>
</feature>
<keyword evidence="6 7" id="KW-0472">Membrane</keyword>
<organism evidence="10 11">
    <name type="scientific">Streptomyces castrisilvae</name>
    <dbReference type="NCBI Taxonomy" id="3033811"/>
    <lineage>
        <taxon>Bacteria</taxon>
        <taxon>Bacillati</taxon>
        <taxon>Actinomycetota</taxon>
        <taxon>Actinomycetes</taxon>
        <taxon>Kitasatosporales</taxon>
        <taxon>Streptomycetaceae</taxon>
        <taxon>Streptomyces</taxon>
    </lineage>
</organism>
<dbReference type="Proteomes" id="UP001239522">
    <property type="component" value="Chromosome"/>
</dbReference>
<dbReference type="SUPFAM" id="SSF103473">
    <property type="entry name" value="MFS general substrate transporter"/>
    <property type="match status" value="1"/>
</dbReference>
<sequence>MRLPVFRRFLLANLISATGSAMAPVALAFAVIGQGGGAWSLGVVLTANTVPSLLFLLVGGVLADRVSRSRLLFLGNLGAGAAQAVVAVLVATGAATTLAISVCACASGAASAFTTPAARGIVSRLVPVEQLQQANALVRVPRNAVKVIGPVVGGFVVALAGPAWALGWDAATFVAAALLMAGLRLAGSAAPGGPRGGLLVDLRVGWAGFRSRAWLWSYTLSGTAVVAAWLAGYQLLGPLVADRSYSGAGSWGLVQGAFATGLLAGTAVCLLWKPQRLILVCVITSSGLFLPLAAMGLGLPLRWVLGAAAVAGAGMDVAIVAWSTAMQQQVPDEELGRLNAFNSLGEQIAIPAGYLAVGVATAYWSTRTVLLVCASVIVFAGLANACVRDVRRIRRV</sequence>
<evidence type="ECO:0000313" key="11">
    <source>
        <dbReference type="Proteomes" id="UP001239522"/>
    </source>
</evidence>
<feature type="transmembrane region" description="Helical" evidence="7">
    <location>
        <begin position="170"/>
        <end position="192"/>
    </location>
</feature>
<feature type="chain" id="PRO_5046605643" evidence="8">
    <location>
        <begin position="24"/>
        <end position="396"/>
    </location>
</feature>
<feature type="transmembrane region" description="Helical" evidence="7">
    <location>
        <begin position="213"/>
        <end position="231"/>
    </location>
</feature>
<dbReference type="CDD" id="cd06173">
    <property type="entry name" value="MFS_MefA_like"/>
    <property type="match status" value="1"/>
</dbReference>
<proteinExistence type="predicted"/>
<feature type="domain" description="Major facilitator superfamily (MFS) profile" evidence="9">
    <location>
        <begin position="1"/>
        <end position="194"/>
    </location>
</feature>
<feature type="transmembrane region" description="Helical" evidence="7">
    <location>
        <begin position="303"/>
        <end position="323"/>
    </location>
</feature>
<dbReference type="PANTHER" id="PTHR23513">
    <property type="entry name" value="INTEGRAL MEMBRANE EFFLUX PROTEIN-RELATED"/>
    <property type="match status" value="1"/>
</dbReference>
<keyword evidence="4 7" id="KW-0812">Transmembrane</keyword>
<dbReference type="PROSITE" id="PS50850">
    <property type="entry name" value="MFS"/>
    <property type="match status" value="1"/>
</dbReference>
<evidence type="ECO:0000256" key="5">
    <source>
        <dbReference type="ARBA" id="ARBA00022989"/>
    </source>
</evidence>
<dbReference type="Gene3D" id="1.20.1250.20">
    <property type="entry name" value="MFS general substrate transporter like domains"/>
    <property type="match status" value="1"/>
</dbReference>
<name>A0ABY9HU33_9ACTN</name>
<evidence type="ECO:0000256" key="1">
    <source>
        <dbReference type="ARBA" id="ARBA00004651"/>
    </source>
</evidence>
<dbReference type="EMBL" id="CP120997">
    <property type="protein sequence ID" value="WLQ38075.1"/>
    <property type="molecule type" value="Genomic_DNA"/>
</dbReference>
<feature type="transmembrane region" description="Helical" evidence="7">
    <location>
        <begin position="277"/>
        <end position="297"/>
    </location>
</feature>
<evidence type="ECO:0000256" key="8">
    <source>
        <dbReference type="SAM" id="SignalP"/>
    </source>
</evidence>
<dbReference type="RefSeq" id="WP_306060774.1">
    <property type="nucleotide sequence ID" value="NZ_CP120997.1"/>
</dbReference>
<dbReference type="Pfam" id="PF05977">
    <property type="entry name" value="MFS_3"/>
    <property type="match status" value="1"/>
</dbReference>
<keyword evidence="5 7" id="KW-1133">Transmembrane helix</keyword>
<keyword evidence="8" id="KW-0732">Signal</keyword>
<feature type="transmembrane region" description="Helical" evidence="7">
    <location>
        <begin position="143"/>
        <end position="164"/>
    </location>
</feature>
<comment type="subcellular location">
    <subcellularLocation>
        <location evidence="1">Cell membrane</location>
        <topology evidence="1">Multi-pass membrane protein</topology>
    </subcellularLocation>
</comment>
<dbReference type="InterPro" id="IPR020846">
    <property type="entry name" value="MFS_dom"/>
</dbReference>
<keyword evidence="3" id="KW-1003">Cell membrane</keyword>
<feature type="transmembrane region" description="Helical" evidence="7">
    <location>
        <begin position="98"/>
        <end position="122"/>
    </location>
</feature>
<gene>
    <name evidence="10" type="ORF">P8A18_09035</name>
</gene>
<feature type="transmembrane region" description="Helical" evidence="7">
    <location>
        <begin position="38"/>
        <end position="59"/>
    </location>
</feature>
<dbReference type="InterPro" id="IPR010290">
    <property type="entry name" value="TM_effector"/>
</dbReference>
<evidence type="ECO:0000259" key="9">
    <source>
        <dbReference type="PROSITE" id="PS50850"/>
    </source>
</evidence>
<evidence type="ECO:0000256" key="3">
    <source>
        <dbReference type="ARBA" id="ARBA00022475"/>
    </source>
</evidence>
<evidence type="ECO:0000256" key="2">
    <source>
        <dbReference type="ARBA" id="ARBA00022448"/>
    </source>
</evidence>
<evidence type="ECO:0000256" key="7">
    <source>
        <dbReference type="SAM" id="Phobius"/>
    </source>
</evidence>
<accession>A0ABY9HU33</accession>
<evidence type="ECO:0000313" key="10">
    <source>
        <dbReference type="EMBL" id="WLQ38075.1"/>
    </source>
</evidence>
<feature type="transmembrane region" description="Helical" evidence="7">
    <location>
        <begin position="71"/>
        <end position="92"/>
    </location>
</feature>
<evidence type="ECO:0000256" key="4">
    <source>
        <dbReference type="ARBA" id="ARBA00022692"/>
    </source>
</evidence>
<dbReference type="InterPro" id="IPR036259">
    <property type="entry name" value="MFS_trans_sf"/>
</dbReference>
<dbReference type="PANTHER" id="PTHR23513:SF11">
    <property type="entry name" value="STAPHYLOFERRIN A TRANSPORTER"/>
    <property type="match status" value="1"/>
</dbReference>
<evidence type="ECO:0000256" key="6">
    <source>
        <dbReference type="ARBA" id="ARBA00023136"/>
    </source>
</evidence>
<feature type="transmembrane region" description="Helical" evidence="7">
    <location>
        <begin position="251"/>
        <end position="272"/>
    </location>
</feature>
<protein>
    <submittedName>
        <fullName evidence="10">MFS transporter</fullName>
    </submittedName>
</protein>
<keyword evidence="11" id="KW-1185">Reference proteome</keyword>